<evidence type="ECO:0000313" key="5">
    <source>
        <dbReference type="Proteomes" id="UP000031338"/>
    </source>
</evidence>
<feature type="coiled-coil region" evidence="1">
    <location>
        <begin position="204"/>
        <end position="260"/>
    </location>
</feature>
<dbReference type="PATRIC" id="fig|48936.3.peg.815"/>
<feature type="domain" description="Mce/MlaD" evidence="3">
    <location>
        <begin position="43"/>
        <end position="112"/>
    </location>
</feature>
<keyword evidence="2" id="KW-0472">Membrane</keyword>
<dbReference type="PANTHER" id="PTHR36698:SF2">
    <property type="entry name" value="MCE_MLAD DOMAIN-CONTAINING PROTEIN"/>
    <property type="match status" value="1"/>
</dbReference>
<evidence type="ECO:0000313" key="4">
    <source>
        <dbReference type="EMBL" id="KHS48723.1"/>
    </source>
</evidence>
<name>A0A0B8ZQI2_9SPHN</name>
<dbReference type="STRING" id="48936.NJ75_00805"/>
<dbReference type="EMBL" id="JRVC01000003">
    <property type="protein sequence ID" value="KHS48723.1"/>
    <property type="molecule type" value="Genomic_DNA"/>
</dbReference>
<comment type="caution">
    <text evidence="4">The sequence shown here is derived from an EMBL/GenBank/DDBJ whole genome shotgun (WGS) entry which is preliminary data.</text>
</comment>
<keyword evidence="5" id="KW-1185">Reference proteome</keyword>
<evidence type="ECO:0000256" key="2">
    <source>
        <dbReference type="SAM" id="Phobius"/>
    </source>
</evidence>
<dbReference type="Proteomes" id="UP000031338">
    <property type="component" value="Unassembled WGS sequence"/>
</dbReference>
<keyword evidence="2" id="KW-0812">Transmembrane</keyword>
<gene>
    <name evidence="4" type="ORF">NJ75_00805</name>
</gene>
<keyword evidence="2" id="KW-1133">Transmembrane helix</keyword>
<dbReference type="PANTHER" id="PTHR36698">
    <property type="entry name" value="BLL5892 PROTEIN"/>
    <property type="match status" value="1"/>
</dbReference>
<dbReference type="Pfam" id="PF02470">
    <property type="entry name" value="MlaD"/>
    <property type="match status" value="1"/>
</dbReference>
<accession>A0A0B8ZQI2</accession>
<reference evidence="4 5" key="1">
    <citation type="submission" date="2014-10" db="EMBL/GenBank/DDBJ databases">
        <title>Draft genome sequence of Novosphingobium subterraneum DSM 12447.</title>
        <authorList>
            <person name="Gan H.M."/>
            <person name="Gan H.Y."/>
            <person name="Savka M.A."/>
        </authorList>
    </citation>
    <scope>NUCLEOTIDE SEQUENCE [LARGE SCALE GENOMIC DNA]</scope>
    <source>
        <strain evidence="4 5">DSM 12447</strain>
    </source>
</reference>
<protein>
    <submittedName>
        <fullName evidence="4">Putative ABC transport system substrate-binding protein</fullName>
    </submittedName>
</protein>
<proteinExistence type="predicted"/>
<dbReference type="RefSeq" id="WP_039331668.1">
    <property type="nucleotide sequence ID" value="NZ_JRVC01000003.1"/>
</dbReference>
<dbReference type="InterPro" id="IPR003399">
    <property type="entry name" value="Mce/MlaD"/>
</dbReference>
<evidence type="ECO:0000259" key="3">
    <source>
        <dbReference type="Pfam" id="PF02470"/>
    </source>
</evidence>
<dbReference type="AlphaFoldDB" id="A0A0B8ZQI2"/>
<keyword evidence="1" id="KW-0175">Coiled coil</keyword>
<organism evidence="4 5">
    <name type="scientific">Novosphingobium subterraneum</name>
    <dbReference type="NCBI Taxonomy" id="48936"/>
    <lineage>
        <taxon>Bacteria</taxon>
        <taxon>Pseudomonadati</taxon>
        <taxon>Pseudomonadota</taxon>
        <taxon>Alphaproteobacteria</taxon>
        <taxon>Sphingomonadales</taxon>
        <taxon>Sphingomonadaceae</taxon>
        <taxon>Novosphingobium</taxon>
    </lineage>
</organism>
<dbReference type="Gene3D" id="1.20.120.20">
    <property type="entry name" value="Apolipoprotein"/>
    <property type="match status" value="1"/>
</dbReference>
<sequence>METRANHIWVGLVTLALLAATAVLTIWIARLNQGDLNEYDIFFKQSVDGLAKGSEVSFSGVPSGQVKDIKLWERDPEFVRVRIAVDRKVPILQGTTASLLGSFTGVSTIQLSGAVKGAPPIACPKENKRATCPEGVPVIPTKRSGLGEILSNAPLLLERLATLTERLTMVLSDKNQKSIENILANTDRMTGNLADASPDVKRTLAELQATLRQANYTLASFEKLTNSADNMLNNDANGLAKQLRQTLKSAQGAADELQGTLSEARPAARQLNERTLPAAEAAIRDLQATTRSLREVTDRLNDQGVGGFVGGPKLPDYKN</sequence>
<evidence type="ECO:0000256" key="1">
    <source>
        <dbReference type="SAM" id="Coils"/>
    </source>
</evidence>
<feature type="transmembrane region" description="Helical" evidence="2">
    <location>
        <begin position="7"/>
        <end position="29"/>
    </location>
</feature>